<sequence>YTNILADCRYLLDQLHSATIAHTYREGNEVADGLAKAGCDMASNDKPFIFEEPPDFVRTFLQRDREGSTRFRKTTCTLQEQEEDMDHHTFAIHHTTQQMDASNGDNVMDNYVRIANSNTCNRQLLNNYISDAHASPSL</sequence>
<comment type="caution">
    <text evidence="1">The sequence shown here is derived from an EMBL/GenBank/DDBJ whole genome shotgun (WGS) entry which is preliminary data.</text>
</comment>
<dbReference type="Proteomes" id="UP000187609">
    <property type="component" value="Unassembled WGS sequence"/>
</dbReference>
<proteinExistence type="predicted"/>
<organism evidence="1 2">
    <name type="scientific">Nicotiana attenuata</name>
    <name type="common">Coyote tobacco</name>
    <dbReference type="NCBI Taxonomy" id="49451"/>
    <lineage>
        <taxon>Eukaryota</taxon>
        <taxon>Viridiplantae</taxon>
        <taxon>Streptophyta</taxon>
        <taxon>Embryophyta</taxon>
        <taxon>Tracheophyta</taxon>
        <taxon>Spermatophyta</taxon>
        <taxon>Magnoliopsida</taxon>
        <taxon>eudicotyledons</taxon>
        <taxon>Gunneridae</taxon>
        <taxon>Pentapetalae</taxon>
        <taxon>asterids</taxon>
        <taxon>lamiids</taxon>
        <taxon>Solanales</taxon>
        <taxon>Solanaceae</taxon>
        <taxon>Nicotianoideae</taxon>
        <taxon>Nicotianeae</taxon>
        <taxon>Nicotiana</taxon>
    </lineage>
</organism>
<reference evidence="1" key="1">
    <citation type="submission" date="2016-11" db="EMBL/GenBank/DDBJ databases">
        <title>The genome of Nicotiana attenuata.</title>
        <authorList>
            <person name="Xu S."/>
            <person name="Brockmoeller T."/>
            <person name="Gaquerel E."/>
            <person name="Navarro A."/>
            <person name="Kuhl H."/>
            <person name="Gase K."/>
            <person name="Ling Z."/>
            <person name="Zhou W."/>
            <person name="Kreitzer C."/>
            <person name="Stanke M."/>
            <person name="Tang H."/>
            <person name="Lyons E."/>
            <person name="Pandey P."/>
            <person name="Pandey S.P."/>
            <person name="Timmermann B."/>
            <person name="Baldwin I.T."/>
        </authorList>
    </citation>
    <scope>NUCLEOTIDE SEQUENCE [LARGE SCALE GENOMIC DNA]</scope>
    <source>
        <strain evidence="1">UT</strain>
    </source>
</reference>
<dbReference type="Gene3D" id="3.30.420.10">
    <property type="entry name" value="Ribonuclease H-like superfamily/Ribonuclease H"/>
    <property type="match status" value="1"/>
</dbReference>
<protein>
    <submittedName>
        <fullName evidence="1">Uncharacterized protein</fullName>
    </submittedName>
</protein>
<name>A0A314L9R8_NICAT</name>
<evidence type="ECO:0000313" key="1">
    <source>
        <dbReference type="EMBL" id="OIT37574.1"/>
    </source>
</evidence>
<dbReference type="Gramene" id="OIT37574">
    <property type="protein sequence ID" value="OIT37574"/>
    <property type="gene ID" value="A4A49_63424"/>
</dbReference>
<evidence type="ECO:0000313" key="2">
    <source>
        <dbReference type="Proteomes" id="UP000187609"/>
    </source>
</evidence>
<accession>A0A314L9R8</accession>
<dbReference type="GO" id="GO:0003676">
    <property type="term" value="F:nucleic acid binding"/>
    <property type="evidence" value="ECO:0007669"/>
    <property type="project" value="InterPro"/>
</dbReference>
<dbReference type="AlphaFoldDB" id="A0A314L9R8"/>
<keyword evidence="2" id="KW-1185">Reference proteome</keyword>
<dbReference type="InterPro" id="IPR036397">
    <property type="entry name" value="RNaseH_sf"/>
</dbReference>
<gene>
    <name evidence="1" type="ORF">A4A49_63424</name>
</gene>
<dbReference type="EMBL" id="MJEQ01000295">
    <property type="protein sequence ID" value="OIT37574.1"/>
    <property type="molecule type" value="Genomic_DNA"/>
</dbReference>
<feature type="non-terminal residue" evidence="1">
    <location>
        <position position="1"/>
    </location>
</feature>